<feature type="transmembrane region" description="Helical" evidence="5">
    <location>
        <begin position="129"/>
        <end position="150"/>
    </location>
</feature>
<dbReference type="InterPro" id="IPR044878">
    <property type="entry name" value="UbiA_sf"/>
</dbReference>
<dbReference type="Gene3D" id="1.10.357.140">
    <property type="entry name" value="UbiA prenyltransferase"/>
    <property type="match status" value="1"/>
</dbReference>
<evidence type="ECO:0000256" key="2">
    <source>
        <dbReference type="ARBA" id="ARBA00022692"/>
    </source>
</evidence>
<dbReference type="Pfam" id="PF01040">
    <property type="entry name" value="UbiA"/>
    <property type="match status" value="1"/>
</dbReference>
<protein>
    <submittedName>
        <fullName evidence="6">UbiA family prenyltransferase</fullName>
    </submittedName>
</protein>
<dbReference type="InterPro" id="IPR000537">
    <property type="entry name" value="UbiA_prenyltransferase"/>
</dbReference>
<feature type="transmembrane region" description="Helical" evidence="5">
    <location>
        <begin position="195"/>
        <end position="218"/>
    </location>
</feature>
<name>A0ABW0NQF0_9MICO</name>
<evidence type="ECO:0000313" key="7">
    <source>
        <dbReference type="Proteomes" id="UP001596039"/>
    </source>
</evidence>
<evidence type="ECO:0000256" key="4">
    <source>
        <dbReference type="ARBA" id="ARBA00023136"/>
    </source>
</evidence>
<comment type="caution">
    <text evidence="6">The sequence shown here is derived from an EMBL/GenBank/DDBJ whole genome shotgun (WGS) entry which is preliminary data.</text>
</comment>
<dbReference type="EMBL" id="JBHSMG010000001">
    <property type="protein sequence ID" value="MFC5501898.1"/>
    <property type="molecule type" value="Genomic_DNA"/>
</dbReference>
<evidence type="ECO:0000256" key="1">
    <source>
        <dbReference type="ARBA" id="ARBA00004141"/>
    </source>
</evidence>
<reference evidence="7" key="1">
    <citation type="journal article" date="2019" name="Int. J. Syst. Evol. Microbiol.">
        <title>The Global Catalogue of Microorganisms (GCM) 10K type strain sequencing project: providing services to taxonomists for standard genome sequencing and annotation.</title>
        <authorList>
            <consortium name="The Broad Institute Genomics Platform"/>
            <consortium name="The Broad Institute Genome Sequencing Center for Infectious Disease"/>
            <person name="Wu L."/>
            <person name="Ma J."/>
        </authorList>
    </citation>
    <scope>NUCLEOTIDE SEQUENCE [LARGE SCALE GENOMIC DNA]</scope>
    <source>
        <strain evidence="7">CGMCC 4.6997</strain>
    </source>
</reference>
<proteinExistence type="predicted"/>
<feature type="transmembrane region" description="Helical" evidence="5">
    <location>
        <begin position="156"/>
        <end position="174"/>
    </location>
</feature>
<keyword evidence="7" id="KW-1185">Reference proteome</keyword>
<feature type="transmembrane region" description="Helical" evidence="5">
    <location>
        <begin position="251"/>
        <end position="272"/>
    </location>
</feature>
<accession>A0ABW0NQF0</accession>
<evidence type="ECO:0000313" key="6">
    <source>
        <dbReference type="EMBL" id="MFC5501898.1"/>
    </source>
</evidence>
<dbReference type="Proteomes" id="UP001596039">
    <property type="component" value="Unassembled WGS sequence"/>
</dbReference>
<keyword evidence="3 5" id="KW-1133">Transmembrane helix</keyword>
<feature type="transmembrane region" description="Helical" evidence="5">
    <location>
        <begin position="224"/>
        <end position="244"/>
    </location>
</feature>
<gene>
    <name evidence="6" type="ORF">ACFPJ4_06545</name>
</gene>
<feature type="transmembrane region" description="Helical" evidence="5">
    <location>
        <begin position="85"/>
        <end position="117"/>
    </location>
</feature>
<keyword evidence="4 5" id="KW-0472">Membrane</keyword>
<sequence>MLRRRALALARTTHPGPTLTVTAVAVLLGIAVGLEPWRVAVLGAALIFDHMSVGFSNDAIDAERDRAVGRTDKPVAMGEISARTVWWFAIGSLVTALALTLALGLPATLAHAVALAAAWGYNAGLKNSVASALTYAVGFGLLPVIATLALPAPALPVWWAVAAAALLGIAAHFANVLPDLDDDRRTSIRGLPHRLGLTASIVIAWGALVLAASVITVGAGPTPVVLAGLTVSLAVGSLGLVLALRHGVGRWLFLLVLLLALVDVTMLLLAGFRLVA</sequence>
<evidence type="ECO:0000256" key="3">
    <source>
        <dbReference type="ARBA" id="ARBA00022989"/>
    </source>
</evidence>
<evidence type="ECO:0000256" key="5">
    <source>
        <dbReference type="SAM" id="Phobius"/>
    </source>
</evidence>
<dbReference type="RefSeq" id="WP_386739559.1">
    <property type="nucleotide sequence ID" value="NZ_JBHSMG010000001.1"/>
</dbReference>
<organism evidence="6 7">
    <name type="scientific">Lysinimonas soli</name>
    <dbReference type="NCBI Taxonomy" id="1074233"/>
    <lineage>
        <taxon>Bacteria</taxon>
        <taxon>Bacillati</taxon>
        <taxon>Actinomycetota</taxon>
        <taxon>Actinomycetes</taxon>
        <taxon>Micrococcales</taxon>
        <taxon>Microbacteriaceae</taxon>
        <taxon>Lysinimonas</taxon>
    </lineage>
</organism>
<keyword evidence="2 5" id="KW-0812">Transmembrane</keyword>
<comment type="subcellular location">
    <subcellularLocation>
        <location evidence="1">Membrane</location>
        <topology evidence="1">Multi-pass membrane protein</topology>
    </subcellularLocation>
</comment>
<feature type="transmembrane region" description="Helical" evidence="5">
    <location>
        <begin position="21"/>
        <end position="48"/>
    </location>
</feature>